<gene>
    <name evidence="2" type="ORF">GCM10022271_22870</name>
</gene>
<proteinExistence type="predicted"/>
<feature type="signal peptide" evidence="1">
    <location>
        <begin position="1"/>
        <end position="22"/>
    </location>
</feature>
<protein>
    <recommendedName>
        <fullName evidence="4">YD repeat-containing protein</fullName>
    </recommendedName>
</protein>
<dbReference type="Gene3D" id="2.180.10.10">
    <property type="entry name" value="RHS repeat-associated core"/>
    <property type="match status" value="1"/>
</dbReference>
<sequence>MRHIKKLTILLILILNSCSNNDDSESELTGPIRLKSVVITSTDMNNSVNVRTRNFFYNTDGKLDKIETIDNSQNISYINYNYSNGKLTSLTRTDGSFIETYSYTNELITSSDTYNSSGNIAFTKVYEYDSNGRVTQSDTGVGSPILFTYSGNNVITIGSEFGTTFYYEYDTKENPDKTVYPIELQKIDLIGSNNVITISNSSSSSTSNTTYNYNSLNYPTTSNTNNGSVVVDYEYEEY</sequence>
<evidence type="ECO:0000256" key="1">
    <source>
        <dbReference type="SAM" id="SignalP"/>
    </source>
</evidence>
<name>A0ABP7HAY6_9FLAO</name>
<dbReference type="EMBL" id="BAABBI010000004">
    <property type="protein sequence ID" value="GAA3789971.1"/>
    <property type="molecule type" value="Genomic_DNA"/>
</dbReference>
<dbReference type="RefSeq" id="WP_344730734.1">
    <property type="nucleotide sequence ID" value="NZ_BAABBI010000004.1"/>
</dbReference>
<evidence type="ECO:0008006" key="4">
    <source>
        <dbReference type="Google" id="ProtNLM"/>
    </source>
</evidence>
<reference evidence="3" key="1">
    <citation type="journal article" date="2019" name="Int. J. Syst. Evol. Microbiol.">
        <title>The Global Catalogue of Microorganisms (GCM) 10K type strain sequencing project: providing services to taxonomists for standard genome sequencing and annotation.</title>
        <authorList>
            <consortium name="The Broad Institute Genomics Platform"/>
            <consortium name="The Broad Institute Genome Sequencing Center for Infectious Disease"/>
            <person name="Wu L."/>
            <person name="Ma J."/>
        </authorList>
    </citation>
    <scope>NUCLEOTIDE SEQUENCE [LARGE SCALE GENOMIC DNA]</scope>
    <source>
        <strain evidence="3">JCM 17525</strain>
    </source>
</reference>
<feature type="chain" id="PRO_5045833061" description="YD repeat-containing protein" evidence="1">
    <location>
        <begin position="23"/>
        <end position="238"/>
    </location>
</feature>
<evidence type="ECO:0000313" key="3">
    <source>
        <dbReference type="Proteomes" id="UP001501456"/>
    </source>
</evidence>
<keyword evidence="3" id="KW-1185">Reference proteome</keyword>
<keyword evidence="1" id="KW-0732">Signal</keyword>
<organism evidence="2 3">
    <name type="scientific">Corallibacter vietnamensis</name>
    <dbReference type="NCBI Taxonomy" id="904130"/>
    <lineage>
        <taxon>Bacteria</taxon>
        <taxon>Pseudomonadati</taxon>
        <taxon>Bacteroidota</taxon>
        <taxon>Flavobacteriia</taxon>
        <taxon>Flavobacteriales</taxon>
        <taxon>Flavobacteriaceae</taxon>
        <taxon>Corallibacter</taxon>
    </lineage>
</organism>
<accession>A0ABP7HAY6</accession>
<comment type="caution">
    <text evidence="2">The sequence shown here is derived from an EMBL/GenBank/DDBJ whole genome shotgun (WGS) entry which is preliminary data.</text>
</comment>
<evidence type="ECO:0000313" key="2">
    <source>
        <dbReference type="EMBL" id="GAA3789971.1"/>
    </source>
</evidence>
<dbReference type="Proteomes" id="UP001501456">
    <property type="component" value="Unassembled WGS sequence"/>
</dbReference>